<dbReference type="InterPro" id="IPR008979">
    <property type="entry name" value="Galactose-bd-like_sf"/>
</dbReference>
<organism evidence="1 2">
    <name type="scientific">Capsicum baccatum</name>
    <name type="common">Peruvian pepper</name>
    <dbReference type="NCBI Taxonomy" id="33114"/>
    <lineage>
        <taxon>Eukaryota</taxon>
        <taxon>Viridiplantae</taxon>
        <taxon>Streptophyta</taxon>
        <taxon>Embryophyta</taxon>
        <taxon>Tracheophyta</taxon>
        <taxon>Spermatophyta</taxon>
        <taxon>Magnoliopsida</taxon>
        <taxon>eudicotyledons</taxon>
        <taxon>Gunneridae</taxon>
        <taxon>Pentapetalae</taxon>
        <taxon>asterids</taxon>
        <taxon>lamiids</taxon>
        <taxon>Solanales</taxon>
        <taxon>Solanaceae</taxon>
        <taxon>Solanoideae</taxon>
        <taxon>Capsiceae</taxon>
        <taxon>Capsicum</taxon>
    </lineage>
</organism>
<keyword evidence="2" id="KW-1185">Reference proteome</keyword>
<reference evidence="1 2" key="1">
    <citation type="journal article" date="2017" name="Genome Biol.">
        <title>New reference genome sequences of hot pepper reveal the massive evolution of plant disease-resistance genes by retroduplication.</title>
        <authorList>
            <person name="Kim S."/>
            <person name="Park J."/>
            <person name="Yeom S.I."/>
            <person name="Kim Y.M."/>
            <person name="Seo E."/>
            <person name="Kim K.T."/>
            <person name="Kim M.S."/>
            <person name="Lee J.M."/>
            <person name="Cheong K."/>
            <person name="Shin H.S."/>
            <person name="Kim S.B."/>
            <person name="Han K."/>
            <person name="Lee J."/>
            <person name="Park M."/>
            <person name="Lee H.A."/>
            <person name="Lee H.Y."/>
            <person name="Lee Y."/>
            <person name="Oh S."/>
            <person name="Lee J.H."/>
            <person name="Choi E."/>
            <person name="Choi E."/>
            <person name="Lee S.E."/>
            <person name="Jeon J."/>
            <person name="Kim H."/>
            <person name="Choi G."/>
            <person name="Song H."/>
            <person name="Lee J."/>
            <person name="Lee S.C."/>
            <person name="Kwon J.K."/>
            <person name="Lee H.Y."/>
            <person name="Koo N."/>
            <person name="Hong Y."/>
            <person name="Kim R.W."/>
            <person name="Kang W.H."/>
            <person name="Huh J.H."/>
            <person name="Kang B.C."/>
            <person name="Yang T.J."/>
            <person name="Lee Y.H."/>
            <person name="Bennetzen J.L."/>
            <person name="Choi D."/>
        </authorList>
    </citation>
    <scope>NUCLEOTIDE SEQUENCE [LARGE SCALE GENOMIC DNA]</scope>
    <source>
        <strain evidence="2">cv. PBC81</strain>
    </source>
</reference>
<comment type="caution">
    <text evidence="1">The sequence shown here is derived from an EMBL/GenBank/DDBJ whole genome shotgun (WGS) entry which is preliminary data.</text>
</comment>
<reference evidence="2" key="2">
    <citation type="journal article" date="2017" name="J. Anim. Genet.">
        <title>Multiple reference genome sequences of hot pepper reveal the massive evolution of plant disease resistance genes by retroduplication.</title>
        <authorList>
            <person name="Kim S."/>
            <person name="Park J."/>
            <person name="Yeom S.-I."/>
            <person name="Kim Y.-M."/>
            <person name="Seo E."/>
            <person name="Kim K.-T."/>
            <person name="Kim M.-S."/>
            <person name="Lee J.M."/>
            <person name="Cheong K."/>
            <person name="Shin H.-S."/>
            <person name="Kim S.-B."/>
            <person name="Han K."/>
            <person name="Lee J."/>
            <person name="Park M."/>
            <person name="Lee H.-A."/>
            <person name="Lee H.-Y."/>
            <person name="Lee Y."/>
            <person name="Oh S."/>
            <person name="Lee J.H."/>
            <person name="Choi E."/>
            <person name="Choi E."/>
            <person name="Lee S.E."/>
            <person name="Jeon J."/>
            <person name="Kim H."/>
            <person name="Choi G."/>
            <person name="Song H."/>
            <person name="Lee J."/>
            <person name="Lee S.-C."/>
            <person name="Kwon J.-K."/>
            <person name="Lee H.-Y."/>
            <person name="Koo N."/>
            <person name="Hong Y."/>
            <person name="Kim R.W."/>
            <person name="Kang W.-H."/>
            <person name="Huh J.H."/>
            <person name="Kang B.-C."/>
            <person name="Yang T.-J."/>
            <person name="Lee Y.-H."/>
            <person name="Bennetzen J.L."/>
            <person name="Choi D."/>
        </authorList>
    </citation>
    <scope>NUCLEOTIDE SEQUENCE [LARGE SCALE GENOMIC DNA]</scope>
    <source>
        <strain evidence="2">cv. PBC81</strain>
    </source>
</reference>
<dbReference type="Gene3D" id="2.60.120.260">
    <property type="entry name" value="Galactose-binding domain-like"/>
    <property type="match status" value="2"/>
</dbReference>
<dbReference type="AlphaFoldDB" id="A0A2G2VNP1"/>
<gene>
    <name evidence="1" type="ORF">CQW23_26400</name>
</gene>
<dbReference type="Proteomes" id="UP000224567">
    <property type="component" value="Unassembled WGS sequence"/>
</dbReference>
<dbReference type="SUPFAM" id="SSF49785">
    <property type="entry name" value="Galactose-binding domain-like"/>
    <property type="match status" value="2"/>
</dbReference>
<sequence length="275" mass="30430">MKTIFSWQSPKENSENTGSYDAINVILNHDFSKGLHLRHTNCCNVFVVPACSSNYKGVAEDIGCSYTIITNCTECWKGLQQDFTSRISAGCVYIVSARVVVSAPYSMQKIYYERGLASVEGFIVTTNFARSSCIYLEGPSPGFNLLTKLVIITCPSLTDYEINFAAKSSCTDDERIIINTNFDDKLNSWSGKGCKVVCHDCMTDGNINPISGKYFASTIERTQSWNKIQQNIIGRVKQKLACELIAIVRLHGHNANSVNVRGTLLVQAADDRDST</sequence>
<protein>
    <submittedName>
        <fullName evidence="1">Uncharacterized protein</fullName>
    </submittedName>
</protein>
<dbReference type="STRING" id="33114.A0A2G2VNP1"/>
<evidence type="ECO:0000313" key="1">
    <source>
        <dbReference type="EMBL" id="PHT34600.1"/>
    </source>
</evidence>
<name>A0A2G2VNP1_CAPBA</name>
<dbReference type="EMBL" id="MLFT02000011">
    <property type="protein sequence ID" value="PHT34600.1"/>
    <property type="molecule type" value="Genomic_DNA"/>
</dbReference>
<evidence type="ECO:0000313" key="2">
    <source>
        <dbReference type="Proteomes" id="UP000224567"/>
    </source>
</evidence>
<accession>A0A2G2VNP1</accession>
<dbReference type="OrthoDB" id="1710183at2759"/>
<proteinExistence type="predicted"/>